<dbReference type="InterPro" id="IPR004150">
    <property type="entry name" value="NAD_DNA_ligase_OB"/>
</dbReference>
<keyword evidence="8 11" id="KW-0520">NAD</keyword>
<dbReference type="GO" id="GO:0003911">
    <property type="term" value="F:DNA ligase (NAD+) activity"/>
    <property type="evidence" value="ECO:0007669"/>
    <property type="project" value="UniProtKB-EC"/>
</dbReference>
<dbReference type="NCBIfam" id="TIGR00575">
    <property type="entry name" value="dnlj"/>
    <property type="match status" value="1"/>
</dbReference>
<name>A0ABX8Z006_9BACT</name>
<dbReference type="Pfam" id="PF00533">
    <property type="entry name" value="BRCT"/>
    <property type="match status" value="1"/>
</dbReference>
<protein>
    <recommendedName>
        <fullName evidence="11 12">DNA ligase</fullName>
        <ecNumber evidence="11 12">6.5.1.2</ecNumber>
    </recommendedName>
    <alternativeName>
        <fullName evidence="11">Polydeoxyribonucleotide synthase [NAD(+)]</fullName>
    </alternativeName>
</protein>
<dbReference type="SUPFAM" id="SSF56091">
    <property type="entry name" value="DNA ligase/mRNA capping enzyme, catalytic domain"/>
    <property type="match status" value="1"/>
</dbReference>
<dbReference type="Gene3D" id="2.40.50.140">
    <property type="entry name" value="Nucleic acid-binding proteins"/>
    <property type="match status" value="1"/>
</dbReference>
<feature type="binding site" evidence="11">
    <location>
        <position position="415"/>
    </location>
    <ligand>
        <name>Zn(2+)</name>
        <dbReference type="ChEBI" id="CHEBI:29105"/>
    </ligand>
</feature>
<dbReference type="PROSITE" id="PS01055">
    <property type="entry name" value="DNA_LIGASE_N1"/>
    <property type="match status" value="1"/>
</dbReference>
<dbReference type="Pfam" id="PF01653">
    <property type="entry name" value="DNA_ligase_aden"/>
    <property type="match status" value="1"/>
</dbReference>
<feature type="binding site" evidence="11">
    <location>
        <position position="421"/>
    </location>
    <ligand>
        <name>Zn(2+)</name>
        <dbReference type="ChEBI" id="CHEBI:29105"/>
    </ligand>
</feature>
<dbReference type="SMART" id="SM00278">
    <property type="entry name" value="HhH1"/>
    <property type="match status" value="4"/>
</dbReference>
<dbReference type="SUPFAM" id="SSF47781">
    <property type="entry name" value="RuvA domain 2-like"/>
    <property type="match status" value="1"/>
</dbReference>
<reference evidence="14 15" key="1">
    <citation type="submission" date="2021-05" db="EMBL/GenBank/DDBJ databases">
        <title>Ecology and evolution of chlamydial symbionts of arthropods.</title>
        <authorList>
            <person name="Halter T."/>
            <person name="Sixt B.S."/>
            <person name="Toenshoff E.R."/>
            <person name="Koestlbacher S."/>
            <person name="Schulz F."/>
            <person name="Kostanjsek R."/>
            <person name="Collingro A."/>
            <person name="Hendrickx F."/>
            <person name="Horn M."/>
        </authorList>
    </citation>
    <scope>NUCLEOTIDE SEQUENCE [LARGE SCALE GENOMIC DNA]</scope>
    <source>
        <strain evidence="14 15">15C</strain>
    </source>
</reference>
<dbReference type="Gene3D" id="1.10.287.610">
    <property type="entry name" value="Helix hairpin bin"/>
    <property type="match status" value="1"/>
</dbReference>
<comment type="catalytic activity">
    <reaction evidence="10 11 12">
        <text>NAD(+) + (deoxyribonucleotide)n-3'-hydroxyl + 5'-phospho-(deoxyribonucleotide)m = (deoxyribonucleotide)n+m + AMP + beta-nicotinamide D-nucleotide.</text>
        <dbReference type="EC" id="6.5.1.2"/>
    </reaction>
</comment>
<evidence type="ECO:0000256" key="4">
    <source>
        <dbReference type="ARBA" id="ARBA00022723"/>
    </source>
</evidence>
<dbReference type="Pfam" id="PF12826">
    <property type="entry name" value="HHH_2"/>
    <property type="match status" value="1"/>
</dbReference>
<feature type="binding site" evidence="11">
    <location>
        <position position="104"/>
    </location>
    <ligand>
        <name>NAD(+)</name>
        <dbReference type="ChEBI" id="CHEBI:57540"/>
    </ligand>
</feature>
<dbReference type="Proteomes" id="UP000822862">
    <property type="component" value="Chromosome"/>
</dbReference>
<dbReference type="HAMAP" id="MF_01588">
    <property type="entry name" value="DNA_ligase_A"/>
    <property type="match status" value="1"/>
</dbReference>
<evidence type="ECO:0000256" key="8">
    <source>
        <dbReference type="ARBA" id="ARBA00023027"/>
    </source>
</evidence>
<evidence type="ECO:0000256" key="12">
    <source>
        <dbReference type="RuleBase" id="RU000618"/>
    </source>
</evidence>
<dbReference type="SUPFAM" id="SSF50249">
    <property type="entry name" value="Nucleic acid-binding proteins"/>
    <property type="match status" value="1"/>
</dbReference>
<accession>A0ABX8Z006</accession>
<dbReference type="Gene3D" id="1.10.150.20">
    <property type="entry name" value="5' to 3' exonuclease, C-terminal subdomain"/>
    <property type="match status" value="2"/>
</dbReference>
<evidence type="ECO:0000256" key="9">
    <source>
        <dbReference type="ARBA" id="ARBA00023204"/>
    </source>
</evidence>
<gene>
    <name evidence="11" type="primary">ligA</name>
    <name evidence="14" type="ORF">RHAB15C_0000877</name>
</gene>
<dbReference type="InterPro" id="IPR001679">
    <property type="entry name" value="DNA_ligase"/>
</dbReference>
<dbReference type="PANTHER" id="PTHR23389:SF9">
    <property type="entry name" value="DNA LIGASE"/>
    <property type="match status" value="1"/>
</dbReference>
<dbReference type="Gene3D" id="3.30.470.30">
    <property type="entry name" value="DNA ligase/mRNA capping enzyme"/>
    <property type="match status" value="1"/>
</dbReference>
<proteinExistence type="inferred from homology"/>
<dbReference type="EC" id="6.5.1.2" evidence="11 12"/>
<dbReference type="PANTHER" id="PTHR23389">
    <property type="entry name" value="CHROMOSOME TRANSMISSION FIDELITY FACTOR 18"/>
    <property type="match status" value="1"/>
</dbReference>
<keyword evidence="11" id="KW-0464">Manganese</keyword>
<feature type="binding site" evidence="11">
    <location>
        <position position="397"/>
    </location>
    <ligand>
        <name>Zn(2+)</name>
        <dbReference type="ChEBI" id="CHEBI:29105"/>
    </ligand>
</feature>
<dbReference type="PROSITE" id="PS50172">
    <property type="entry name" value="BRCT"/>
    <property type="match status" value="1"/>
</dbReference>
<feature type="binding site" evidence="11">
    <location>
        <position position="303"/>
    </location>
    <ligand>
        <name>NAD(+)</name>
        <dbReference type="ChEBI" id="CHEBI:57540"/>
    </ligand>
</feature>
<feature type="binding site" evidence="11">
    <location>
        <begin position="24"/>
        <end position="28"/>
    </location>
    <ligand>
        <name>NAD(+)</name>
        <dbReference type="ChEBI" id="CHEBI:57540"/>
    </ligand>
</feature>
<dbReference type="Pfam" id="PF03120">
    <property type="entry name" value="OB_DNA_ligase"/>
    <property type="match status" value="1"/>
</dbReference>
<dbReference type="InterPro" id="IPR003583">
    <property type="entry name" value="Hlx-hairpin-Hlx_DNA-bd_motif"/>
</dbReference>
<evidence type="ECO:0000256" key="1">
    <source>
        <dbReference type="ARBA" id="ARBA00004067"/>
    </source>
</evidence>
<dbReference type="EMBL" id="CP075585">
    <property type="protein sequence ID" value="QZA58994.1"/>
    <property type="molecule type" value="Genomic_DNA"/>
</dbReference>
<evidence type="ECO:0000256" key="11">
    <source>
        <dbReference type="HAMAP-Rule" id="MF_01588"/>
    </source>
</evidence>
<dbReference type="InterPro" id="IPR013840">
    <property type="entry name" value="DNAligase_N"/>
</dbReference>
<dbReference type="PROSITE" id="PS01056">
    <property type="entry name" value="DNA_LIGASE_N2"/>
    <property type="match status" value="1"/>
</dbReference>
<evidence type="ECO:0000256" key="6">
    <source>
        <dbReference type="ARBA" id="ARBA00022833"/>
    </source>
</evidence>
<feature type="binding site" evidence="11">
    <location>
        <position position="161"/>
    </location>
    <ligand>
        <name>NAD(+)</name>
        <dbReference type="ChEBI" id="CHEBI:57540"/>
    </ligand>
</feature>
<dbReference type="InterPro" id="IPR033136">
    <property type="entry name" value="DNA_ligase_CS"/>
</dbReference>
<dbReference type="SUPFAM" id="SSF52113">
    <property type="entry name" value="BRCT domain"/>
    <property type="match status" value="1"/>
</dbReference>
<keyword evidence="9 11" id="KW-0234">DNA repair</keyword>
<keyword evidence="3 11" id="KW-0235">DNA replication</keyword>
<feature type="active site" description="N6-AMP-lysine intermediate" evidence="11">
    <location>
        <position position="106"/>
    </location>
</feature>
<evidence type="ECO:0000256" key="2">
    <source>
        <dbReference type="ARBA" id="ARBA00022598"/>
    </source>
</evidence>
<evidence type="ECO:0000256" key="3">
    <source>
        <dbReference type="ARBA" id="ARBA00022705"/>
    </source>
</evidence>
<sequence length="656" mass="74328">MQFIEEIHKHDQLYFLEAKPVISDYEYDQLVKKIEEMEKIHPEWVDPSSPTQRLTDQPSKGFTQIKHTTPMLSLSNTYSQEEVEDFIKRMQKWLGSQSLQFCTEMKMDGVAITACYENGKLLQALTRGDGKVGDDITANIRAIRSIPLCIKTKERIEVRGEVFMLHKVFQKLNQSKLAVGDELWANSRNAAAGSLKLLDANQVAKRSLSAVFYAFANEAEAPCTSQYDCHHYLKSLGLPSFSDVYIKRCHTANEIMDFAKQIEKKRHHLAFDIDGIVVKMDLLKDHAELGVTGKSPRWAIAYKFAPEQAETRIRDITVQVGRTGVLTPVAELEPVLLAGSTIARATLHNREEIERKDIRIKDYVIIEKGGDVIPKVLQVNLKRRIKSSTPWNMPHFCPSCGSKVVHYEGKVAMRCPNTKNCPEQVMRKIFFFASKDAMNIEHLGDKVTKQLIEKKLIRSAADLYQLTKEDLAQLEGFKEKSIQNLLNSIDKSRHISLDRFILALGIKYVGEGSAELLAQTARTIDRLLEMRVDELQKIQGIGEKTAIAVIEYFKDPNHLQEVKALLKAGVKPQSVQTIQVENHCFANKIFVLTGTLKEYSRTDATLLIKERGGRVTNSVSRNTDYLLIGEDPGSKLAKAQEYKVHVLNEQAFKNLL</sequence>
<evidence type="ECO:0000256" key="5">
    <source>
        <dbReference type="ARBA" id="ARBA00022763"/>
    </source>
</evidence>
<keyword evidence="7 11" id="KW-0460">Magnesium</keyword>
<dbReference type="InterPro" id="IPR010994">
    <property type="entry name" value="RuvA_2-like"/>
</dbReference>
<comment type="similarity">
    <text evidence="11">Belongs to the NAD-dependent DNA ligase family. LigA subfamily.</text>
</comment>
<feature type="binding site" evidence="11">
    <location>
        <position position="400"/>
    </location>
    <ligand>
        <name>Zn(2+)</name>
        <dbReference type="ChEBI" id="CHEBI:29105"/>
    </ligand>
</feature>
<dbReference type="Gene3D" id="6.20.10.30">
    <property type="match status" value="1"/>
</dbReference>
<dbReference type="SMART" id="SM00532">
    <property type="entry name" value="LIGANc"/>
    <property type="match status" value="1"/>
</dbReference>
<evidence type="ECO:0000313" key="14">
    <source>
        <dbReference type="EMBL" id="QZA58994.1"/>
    </source>
</evidence>
<keyword evidence="15" id="KW-1185">Reference proteome</keyword>
<dbReference type="CDD" id="cd17748">
    <property type="entry name" value="BRCT_DNA_ligase_like"/>
    <property type="match status" value="1"/>
</dbReference>
<dbReference type="SMART" id="SM00292">
    <property type="entry name" value="BRCT"/>
    <property type="match status" value="1"/>
</dbReference>
<feature type="binding site" evidence="11">
    <location>
        <position position="127"/>
    </location>
    <ligand>
        <name>NAD(+)</name>
        <dbReference type="ChEBI" id="CHEBI:57540"/>
    </ligand>
</feature>
<dbReference type="Gene3D" id="3.40.50.10190">
    <property type="entry name" value="BRCT domain"/>
    <property type="match status" value="1"/>
</dbReference>
<keyword evidence="6 11" id="KW-0862">Zinc</keyword>
<dbReference type="Pfam" id="PF14520">
    <property type="entry name" value="HHH_5"/>
    <property type="match status" value="1"/>
</dbReference>
<evidence type="ECO:0000259" key="13">
    <source>
        <dbReference type="PROSITE" id="PS50172"/>
    </source>
</evidence>
<organism evidence="14 15">
    <name type="scientific">Candidatus Rhabdochlamydia porcellionis</name>
    <dbReference type="NCBI Taxonomy" id="225148"/>
    <lineage>
        <taxon>Bacteria</taxon>
        <taxon>Pseudomonadati</taxon>
        <taxon>Chlamydiota</taxon>
        <taxon>Chlamydiia</taxon>
        <taxon>Parachlamydiales</taxon>
        <taxon>Candidatus Rhabdochlamydiaceae</taxon>
        <taxon>Candidatus Rhabdochlamydia</taxon>
    </lineage>
</organism>
<dbReference type="NCBIfam" id="NF005932">
    <property type="entry name" value="PRK07956.1"/>
    <property type="match status" value="1"/>
</dbReference>
<dbReference type="InterPro" id="IPR012340">
    <property type="entry name" value="NA-bd_OB-fold"/>
</dbReference>
<comment type="cofactor">
    <cofactor evidence="11">
        <name>Mg(2+)</name>
        <dbReference type="ChEBI" id="CHEBI:18420"/>
    </cofactor>
    <cofactor evidence="11">
        <name>Mn(2+)</name>
        <dbReference type="ChEBI" id="CHEBI:29035"/>
    </cofactor>
</comment>
<comment type="function">
    <text evidence="1 11">DNA ligase that catalyzes the formation of phosphodiester linkages between 5'-phosphoryl and 3'-hydroxyl groups in double-stranded DNA using NAD as a coenzyme and as the energy source for the reaction. It is essential for DNA replication and repair of damaged DNA.</text>
</comment>
<keyword evidence="2 11" id="KW-0436">Ligase</keyword>
<dbReference type="InterPro" id="IPR013839">
    <property type="entry name" value="DNAligase_adenylation"/>
</dbReference>
<keyword evidence="4 11" id="KW-0479">Metal-binding</keyword>
<keyword evidence="5 11" id="KW-0227">DNA damage</keyword>
<dbReference type="PIRSF" id="PIRSF001604">
    <property type="entry name" value="LigA"/>
    <property type="match status" value="1"/>
</dbReference>
<dbReference type="InterPro" id="IPR004149">
    <property type="entry name" value="Znf_DNAligase_C4"/>
</dbReference>
<feature type="binding site" evidence="11">
    <location>
        <begin position="73"/>
        <end position="74"/>
    </location>
    <ligand>
        <name>NAD(+)</name>
        <dbReference type="ChEBI" id="CHEBI:57540"/>
    </ligand>
</feature>
<feature type="domain" description="BRCT" evidence="13">
    <location>
        <begin position="580"/>
        <end position="656"/>
    </location>
</feature>
<dbReference type="InterPro" id="IPR018239">
    <property type="entry name" value="DNA_ligase_AS"/>
</dbReference>
<evidence type="ECO:0000256" key="7">
    <source>
        <dbReference type="ARBA" id="ARBA00022842"/>
    </source>
</evidence>
<dbReference type="InterPro" id="IPR036420">
    <property type="entry name" value="BRCT_dom_sf"/>
</dbReference>
<dbReference type="InterPro" id="IPR001357">
    <property type="entry name" value="BRCT_dom"/>
</dbReference>
<evidence type="ECO:0000256" key="10">
    <source>
        <dbReference type="ARBA" id="ARBA00034005"/>
    </source>
</evidence>
<evidence type="ECO:0000313" key="15">
    <source>
        <dbReference type="Proteomes" id="UP000822862"/>
    </source>
</evidence>
<dbReference type="InterPro" id="IPR041663">
    <property type="entry name" value="DisA/LigA_HHH"/>
</dbReference>
<dbReference type="CDD" id="cd00114">
    <property type="entry name" value="LIGANc"/>
    <property type="match status" value="1"/>
</dbReference>
<dbReference type="Pfam" id="PF03119">
    <property type="entry name" value="DNA_ligase_ZBD"/>
    <property type="match status" value="1"/>
</dbReference>
<feature type="binding site" evidence="11">
    <location>
        <position position="279"/>
    </location>
    <ligand>
        <name>NAD(+)</name>
        <dbReference type="ChEBI" id="CHEBI:57540"/>
    </ligand>
</feature>